<dbReference type="Proteomes" id="UP000886523">
    <property type="component" value="Unassembled WGS sequence"/>
</dbReference>
<dbReference type="InterPro" id="IPR000719">
    <property type="entry name" value="Prot_kinase_dom"/>
</dbReference>
<dbReference type="CDD" id="cd14008">
    <property type="entry name" value="STKc_LKB1_CaMKK"/>
    <property type="match status" value="1"/>
</dbReference>
<dbReference type="AlphaFoldDB" id="A0A9P6B906"/>
<feature type="domain" description="Protein kinase" evidence="8">
    <location>
        <begin position="29"/>
        <end position="362"/>
    </location>
</feature>
<organism evidence="9 10">
    <name type="scientific">Hydnum rufescens UP504</name>
    <dbReference type="NCBI Taxonomy" id="1448309"/>
    <lineage>
        <taxon>Eukaryota</taxon>
        <taxon>Fungi</taxon>
        <taxon>Dikarya</taxon>
        <taxon>Basidiomycota</taxon>
        <taxon>Agaricomycotina</taxon>
        <taxon>Agaricomycetes</taxon>
        <taxon>Cantharellales</taxon>
        <taxon>Hydnaceae</taxon>
        <taxon>Hydnum</taxon>
    </lineage>
</organism>
<keyword evidence="4" id="KW-0418">Kinase</keyword>
<dbReference type="InterPro" id="IPR008271">
    <property type="entry name" value="Ser/Thr_kinase_AS"/>
</dbReference>
<reference evidence="9" key="1">
    <citation type="journal article" date="2020" name="Nat. Commun.">
        <title>Large-scale genome sequencing of mycorrhizal fungi provides insights into the early evolution of symbiotic traits.</title>
        <authorList>
            <person name="Miyauchi S."/>
            <person name="Kiss E."/>
            <person name="Kuo A."/>
            <person name="Drula E."/>
            <person name="Kohler A."/>
            <person name="Sanchez-Garcia M."/>
            <person name="Morin E."/>
            <person name="Andreopoulos B."/>
            <person name="Barry K.W."/>
            <person name="Bonito G."/>
            <person name="Buee M."/>
            <person name="Carver A."/>
            <person name="Chen C."/>
            <person name="Cichocki N."/>
            <person name="Clum A."/>
            <person name="Culley D."/>
            <person name="Crous P.W."/>
            <person name="Fauchery L."/>
            <person name="Girlanda M."/>
            <person name="Hayes R.D."/>
            <person name="Keri Z."/>
            <person name="LaButti K."/>
            <person name="Lipzen A."/>
            <person name="Lombard V."/>
            <person name="Magnuson J."/>
            <person name="Maillard F."/>
            <person name="Murat C."/>
            <person name="Nolan M."/>
            <person name="Ohm R.A."/>
            <person name="Pangilinan J."/>
            <person name="Pereira M.F."/>
            <person name="Perotto S."/>
            <person name="Peter M."/>
            <person name="Pfister S."/>
            <person name="Riley R."/>
            <person name="Sitrit Y."/>
            <person name="Stielow J.B."/>
            <person name="Szollosi G."/>
            <person name="Zifcakova L."/>
            <person name="Stursova M."/>
            <person name="Spatafora J.W."/>
            <person name="Tedersoo L."/>
            <person name="Vaario L.M."/>
            <person name="Yamada A."/>
            <person name="Yan M."/>
            <person name="Wang P."/>
            <person name="Xu J."/>
            <person name="Bruns T."/>
            <person name="Baldrian P."/>
            <person name="Vilgalys R."/>
            <person name="Dunand C."/>
            <person name="Henrissat B."/>
            <person name="Grigoriev I.V."/>
            <person name="Hibbett D."/>
            <person name="Nagy L.G."/>
            <person name="Martin F.M."/>
        </authorList>
    </citation>
    <scope>NUCLEOTIDE SEQUENCE</scope>
    <source>
        <strain evidence="9">UP504</strain>
    </source>
</reference>
<evidence type="ECO:0000256" key="7">
    <source>
        <dbReference type="RuleBase" id="RU000304"/>
    </source>
</evidence>
<keyword evidence="1 7" id="KW-0723">Serine/threonine-protein kinase</keyword>
<dbReference type="GO" id="GO:0005524">
    <property type="term" value="F:ATP binding"/>
    <property type="evidence" value="ECO:0007669"/>
    <property type="project" value="UniProtKB-UniRule"/>
</dbReference>
<comment type="similarity">
    <text evidence="7">Belongs to the protein kinase superfamily.</text>
</comment>
<accession>A0A9P6B906</accession>
<protein>
    <recommendedName>
        <fullName evidence="8">Protein kinase domain-containing protein</fullName>
    </recommendedName>
</protein>
<evidence type="ECO:0000256" key="6">
    <source>
        <dbReference type="PROSITE-ProRule" id="PRU10141"/>
    </source>
</evidence>
<dbReference type="EMBL" id="MU128916">
    <property type="protein sequence ID" value="KAF9519692.1"/>
    <property type="molecule type" value="Genomic_DNA"/>
</dbReference>
<evidence type="ECO:0000256" key="4">
    <source>
        <dbReference type="ARBA" id="ARBA00022777"/>
    </source>
</evidence>
<evidence type="ECO:0000256" key="5">
    <source>
        <dbReference type="ARBA" id="ARBA00022840"/>
    </source>
</evidence>
<feature type="binding site" evidence="6">
    <location>
        <position position="58"/>
    </location>
    <ligand>
        <name>ATP</name>
        <dbReference type="ChEBI" id="CHEBI:30616"/>
    </ligand>
</feature>
<comment type="caution">
    <text evidence="9">The sequence shown here is derived from an EMBL/GenBank/DDBJ whole genome shotgun (WGS) entry which is preliminary data.</text>
</comment>
<keyword evidence="3 6" id="KW-0547">Nucleotide-binding</keyword>
<evidence type="ECO:0000256" key="1">
    <source>
        <dbReference type="ARBA" id="ARBA00022527"/>
    </source>
</evidence>
<sequence>MLSSTEVVETTTATVVADRELGHKLLNQYIVYEQIGKGMHGRVRRGRDTTTDEEVAIKIVDRVSKHRGLPSSLRASPSMINTTEKGIRREIAIMKKCHHKHVVRLREVIDDKLKKKIFLVLEYMKGGEVKWRTNAREPVLTVEQARSIFRGVVLGLDYLHYQGIIHRDIKPANLLMDADGNVKISDFGVSHFSYALRLAAVGDADEETKARALMNDHELAKTAGSPAFYAPELCYQGNDLSALTGSGSTGDLATGAGSRRVHDLDQLFQKKPTITKAIDVWALGVTLYCLLFGRTPFDGANQFVLYQIIPREDYEIPGTMGSDVLPTNEGEGLEVVALLARLMEKDPAKRITLNEVKRVPWVLRGIEDPERWLEENRPDRKAAVLVSATEAESAITQTESTGFPNTSFQAPELFHIPSQHASILPTFSSRPSIQRFCYLHLHELEHGT</sequence>
<dbReference type="Pfam" id="PF00069">
    <property type="entry name" value="Pkinase"/>
    <property type="match status" value="2"/>
</dbReference>
<dbReference type="PANTHER" id="PTHR43895:SF152">
    <property type="entry name" value="SERINE_THREONINE-PROTEIN KINASE TOS3"/>
    <property type="match status" value="1"/>
</dbReference>
<dbReference type="SMART" id="SM00220">
    <property type="entry name" value="S_TKc"/>
    <property type="match status" value="1"/>
</dbReference>
<dbReference type="PROSITE" id="PS50011">
    <property type="entry name" value="PROTEIN_KINASE_DOM"/>
    <property type="match status" value="1"/>
</dbReference>
<dbReference type="SUPFAM" id="SSF56112">
    <property type="entry name" value="Protein kinase-like (PK-like)"/>
    <property type="match status" value="1"/>
</dbReference>
<keyword evidence="10" id="KW-1185">Reference proteome</keyword>
<dbReference type="Gene3D" id="1.10.510.10">
    <property type="entry name" value="Transferase(Phosphotransferase) domain 1"/>
    <property type="match status" value="1"/>
</dbReference>
<dbReference type="PROSITE" id="PS00108">
    <property type="entry name" value="PROTEIN_KINASE_ST"/>
    <property type="match status" value="1"/>
</dbReference>
<evidence type="ECO:0000313" key="10">
    <source>
        <dbReference type="Proteomes" id="UP000886523"/>
    </source>
</evidence>
<dbReference type="GO" id="GO:0007165">
    <property type="term" value="P:signal transduction"/>
    <property type="evidence" value="ECO:0007669"/>
    <property type="project" value="TreeGrafter"/>
</dbReference>
<dbReference type="OrthoDB" id="68483at2759"/>
<dbReference type="InterPro" id="IPR017441">
    <property type="entry name" value="Protein_kinase_ATP_BS"/>
</dbReference>
<dbReference type="PANTHER" id="PTHR43895">
    <property type="entry name" value="CALCIUM/CALMODULIN-DEPENDENT PROTEIN KINASE KINASE-RELATED"/>
    <property type="match status" value="1"/>
</dbReference>
<evidence type="ECO:0000259" key="8">
    <source>
        <dbReference type="PROSITE" id="PS50011"/>
    </source>
</evidence>
<evidence type="ECO:0000256" key="3">
    <source>
        <dbReference type="ARBA" id="ARBA00022741"/>
    </source>
</evidence>
<keyword evidence="2" id="KW-0808">Transferase</keyword>
<dbReference type="PROSITE" id="PS00107">
    <property type="entry name" value="PROTEIN_KINASE_ATP"/>
    <property type="match status" value="1"/>
</dbReference>
<keyword evidence="5 6" id="KW-0067">ATP-binding</keyword>
<evidence type="ECO:0000256" key="2">
    <source>
        <dbReference type="ARBA" id="ARBA00022679"/>
    </source>
</evidence>
<name>A0A9P6B906_9AGAM</name>
<proteinExistence type="inferred from homology"/>
<dbReference type="InterPro" id="IPR011009">
    <property type="entry name" value="Kinase-like_dom_sf"/>
</dbReference>
<gene>
    <name evidence="9" type="ORF">BS47DRAFT_1079468</name>
</gene>
<evidence type="ECO:0000313" key="9">
    <source>
        <dbReference type="EMBL" id="KAF9519692.1"/>
    </source>
</evidence>
<dbReference type="GO" id="GO:0004674">
    <property type="term" value="F:protein serine/threonine kinase activity"/>
    <property type="evidence" value="ECO:0007669"/>
    <property type="project" value="UniProtKB-KW"/>
</dbReference>